<evidence type="ECO:0000256" key="7">
    <source>
        <dbReference type="ARBA" id="ARBA00022840"/>
    </source>
</evidence>
<dbReference type="AlphaFoldDB" id="A0A074J687"/>
<dbReference type="InterPro" id="IPR004412">
    <property type="entry name" value="GatA"/>
</dbReference>
<dbReference type="GO" id="GO:0016740">
    <property type="term" value="F:transferase activity"/>
    <property type="evidence" value="ECO:0007669"/>
    <property type="project" value="UniProtKB-KW"/>
</dbReference>
<dbReference type="EC" id="6.3.5.7" evidence="3 10"/>
<evidence type="ECO:0000313" key="12">
    <source>
        <dbReference type="EMBL" id="KEO53021.1"/>
    </source>
</evidence>
<dbReference type="Proteomes" id="UP000027432">
    <property type="component" value="Unassembled WGS sequence"/>
</dbReference>
<dbReference type="InterPro" id="IPR020556">
    <property type="entry name" value="Amidase_CS"/>
</dbReference>
<feature type="active site" description="Charge relay system" evidence="10">
    <location>
        <position position="155"/>
    </location>
</feature>
<dbReference type="InterPro" id="IPR036928">
    <property type="entry name" value="AS_sf"/>
</dbReference>
<organism evidence="12 13">
    <name type="scientific">Thioclava pacifica DSM 10166</name>
    <dbReference type="NCBI Taxonomy" id="1353537"/>
    <lineage>
        <taxon>Bacteria</taxon>
        <taxon>Pseudomonadati</taxon>
        <taxon>Pseudomonadota</taxon>
        <taxon>Alphaproteobacteria</taxon>
        <taxon>Rhodobacterales</taxon>
        <taxon>Paracoccaceae</taxon>
        <taxon>Thioclava</taxon>
    </lineage>
</organism>
<dbReference type="NCBIfam" id="TIGR00132">
    <property type="entry name" value="gatA"/>
    <property type="match status" value="1"/>
</dbReference>
<comment type="subunit">
    <text evidence="2 10">Heterotrimer of A, B and C subunits.</text>
</comment>
<comment type="caution">
    <text evidence="12">The sequence shown here is derived from an EMBL/GenBank/DDBJ whole genome shotgun (WGS) entry which is preliminary data.</text>
</comment>
<dbReference type="GO" id="GO:0005524">
    <property type="term" value="F:ATP binding"/>
    <property type="evidence" value="ECO:0007669"/>
    <property type="project" value="UniProtKB-KW"/>
</dbReference>
<proteinExistence type="inferred from homology"/>
<dbReference type="InterPro" id="IPR023631">
    <property type="entry name" value="Amidase_dom"/>
</dbReference>
<evidence type="ECO:0000259" key="11">
    <source>
        <dbReference type="Pfam" id="PF01425"/>
    </source>
</evidence>
<comment type="function">
    <text evidence="10">Allows the formation of correctly charged Gln-tRNA(Gln) through the transamidation of misacylated Glu-tRNA(Gln) in organisms which lack glutaminyl-tRNA synthetase. The reaction takes place in the presence of glutamine and ATP through an activated gamma-phospho-Glu-tRNA(Gln).</text>
</comment>
<keyword evidence="6 10" id="KW-0547">Nucleotide-binding</keyword>
<name>A0A074J687_9RHOB</name>
<keyword evidence="13" id="KW-1185">Reference proteome</keyword>
<evidence type="ECO:0000256" key="2">
    <source>
        <dbReference type="ARBA" id="ARBA00011123"/>
    </source>
</evidence>
<evidence type="ECO:0000256" key="10">
    <source>
        <dbReference type="HAMAP-Rule" id="MF_00120"/>
    </source>
</evidence>
<dbReference type="Pfam" id="PF01425">
    <property type="entry name" value="Amidase"/>
    <property type="match status" value="1"/>
</dbReference>
<dbReference type="PROSITE" id="PS00571">
    <property type="entry name" value="AMIDASES"/>
    <property type="match status" value="1"/>
</dbReference>
<keyword evidence="7 10" id="KW-0067">ATP-binding</keyword>
<gene>
    <name evidence="10" type="primary">gatA</name>
    <name evidence="12" type="ORF">TP2_08760</name>
</gene>
<evidence type="ECO:0000256" key="9">
    <source>
        <dbReference type="ARBA" id="ARBA00047407"/>
    </source>
</evidence>
<evidence type="ECO:0000256" key="8">
    <source>
        <dbReference type="ARBA" id="ARBA00022917"/>
    </source>
</evidence>
<dbReference type="GO" id="GO:0030956">
    <property type="term" value="C:glutamyl-tRNA(Gln) amidotransferase complex"/>
    <property type="evidence" value="ECO:0007669"/>
    <property type="project" value="InterPro"/>
</dbReference>
<reference evidence="12 13" key="1">
    <citation type="submission" date="2013-07" db="EMBL/GenBank/DDBJ databases">
        <title>Thioclava pacifica DSM 10166 Genome Sequencing.</title>
        <authorList>
            <person name="Lai Q."/>
            <person name="Shao Z."/>
        </authorList>
    </citation>
    <scope>NUCLEOTIDE SEQUENCE [LARGE SCALE GENOMIC DNA]</scope>
    <source>
        <strain evidence="12 13">DSM 10166</strain>
    </source>
</reference>
<dbReference type="SUPFAM" id="SSF75304">
    <property type="entry name" value="Amidase signature (AS) enzymes"/>
    <property type="match status" value="1"/>
</dbReference>
<dbReference type="PANTHER" id="PTHR11895:SF151">
    <property type="entry name" value="GLUTAMYL-TRNA(GLN) AMIDOTRANSFERASE SUBUNIT A"/>
    <property type="match status" value="1"/>
</dbReference>
<dbReference type="GO" id="GO:0006412">
    <property type="term" value="P:translation"/>
    <property type="evidence" value="ECO:0007669"/>
    <property type="project" value="UniProtKB-UniRule"/>
</dbReference>
<evidence type="ECO:0000256" key="4">
    <source>
        <dbReference type="ARBA" id="ARBA00014428"/>
    </source>
</evidence>
<dbReference type="InterPro" id="IPR000120">
    <property type="entry name" value="Amidase"/>
</dbReference>
<evidence type="ECO:0000256" key="6">
    <source>
        <dbReference type="ARBA" id="ARBA00022741"/>
    </source>
</evidence>
<evidence type="ECO:0000256" key="3">
    <source>
        <dbReference type="ARBA" id="ARBA00012739"/>
    </source>
</evidence>
<dbReference type="OrthoDB" id="9811471at2"/>
<sequence length="492" mass="51914">MSLNKLTIAAARDALRSGDVTSVELTEACLSEIEGAGALNAFVHKTPEIALEQAKAADTRIKTGDAPAMCGIPLGIKDLFATKGVATQAASNILSGFKPEYESTVTQNLWDAGAVMLGKLSMDEFAMGSSNETACYGPVVNPWKVDERQLTPGGSSGGSAAAVAADLCLAATGTDTGGSIRQPAAFTGIVGIKPTYGRVSRWGVVAFASSLDQAGPMTKSVRDAAIMLGTMCSHDPKDSTSADIPVPDFEAALTGDIRGKKIGIPKEYRLDGMPAEIGKLWDDGIAMLKDAGAEIVDISLPHTKYALPAYYVVAPAEASSNLARYDGVRYGHRAKLAAGEGIVDMYEKTRAEGFGPEVQRRVMIGTYVLSAGFYDAYYNRARKVRALIKRDFEQVFAQGIDAILTPATPSSAFGLGEMADADPVAMYLNDVFTVTVNLAGLPGISVPCGLDSKGLPLGLQLIGRPWEEGDLLNHAHVLEQAAGFAAKPEKWW</sequence>
<comment type="catalytic activity">
    <reaction evidence="9 10">
        <text>L-glutamyl-tRNA(Gln) + L-glutamine + ATP + H2O = L-glutaminyl-tRNA(Gln) + L-glutamate + ADP + phosphate + H(+)</text>
        <dbReference type="Rhea" id="RHEA:17521"/>
        <dbReference type="Rhea" id="RHEA-COMP:9681"/>
        <dbReference type="Rhea" id="RHEA-COMP:9684"/>
        <dbReference type="ChEBI" id="CHEBI:15377"/>
        <dbReference type="ChEBI" id="CHEBI:15378"/>
        <dbReference type="ChEBI" id="CHEBI:29985"/>
        <dbReference type="ChEBI" id="CHEBI:30616"/>
        <dbReference type="ChEBI" id="CHEBI:43474"/>
        <dbReference type="ChEBI" id="CHEBI:58359"/>
        <dbReference type="ChEBI" id="CHEBI:78520"/>
        <dbReference type="ChEBI" id="CHEBI:78521"/>
        <dbReference type="ChEBI" id="CHEBI:456216"/>
        <dbReference type="EC" id="6.3.5.7"/>
    </reaction>
</comment>
<dbReference type="RefSeq" id="WP_038077368.1">
    <property type="nucleotide sequence ID" value="NZ_AUND01000023.1"/>
</dbReference>
<feature type="active site" description="Charge relay system" evidence="10">
    <location>
        <position position="77"/>
    </location>
</feature>
<dbReference type="STRING" id="1353537.TP2_08760"/>
<evidence type="ECO:0000256" key="5">
    <source>
        <dbReference type="ARBA" id="ARBA00022598"/>
    </source>
</evidence>
<feature type="active site" description="Acyl-ester intermediate" evidence="10">
    <location>
        <position position="179"/>
    </location>
</feature>
<evidence type="ECO:0000313" key="13">
    <source>
        <dbReference type="Proteomes" id="UP000027432"/>
    </source>
</evidence>
<dbReference type="PANTHER" id="PTHR11895">
    <property type="entry name" value="TRANSAMIDASE"/>
    <property type="match status" value="1"/>
</dbReference>
<keyword evidence="8 10" id="KW-0648">Protein biosynthesis</keyword>
<dbReference type="Gene3D" id="3.90.1300.10">
    <property type="entry name" value="Amidase signature (AS) domain"/>
    <property type="match status" value="1"/>
</dbReference>
<dbReference type="HAMAP" id="MF_00120">
    <property type="entry name" value="GatA"/>
    <property type="match status" value="1"/>
</dbReference>
<dbReference type="eggNOG" id="COG0154">
    <property type="taxonomic scope" value="Bacteria"/>
</dbReference>
<keyword evidence="12" id="KW-0808">Transferase</keyword>
<feature type="domain" description="Amidase" evidence="11">
    <location>
        <begin position="24"/>
        <end position="472"/>
    </location>
</feature>
<comment type="similarity">
    <text evidence="1 10">Belongs to the amidase family. GatA subfamily.</text>
</comment>
<accession>A0A074J687</accession>
<protein>
    <recommendedName>
        <fullName evidence="4 10">Glutamyl-tRNA(Gln) amidotransferase subunit A</fullName>
        <shortName evidence="10">Glu-ADT subunit A</shortName>
        <ecNumber evidence="3 10">6.3.5.7</ecNumber>
    </recommendedName>
</protein>
<evidence type="ECO:0000256" key="1">
    <source>
        <dbReference type="ARBA" id="ARBA00008069"/>
    </source>
</evidence>
<keyword evidence="5 10" id="KW-0436">Ligase</keyword>
<dbReference type="GO" id="GO:0050567">
    <property type="term" value="F:glutaminyl-tRNA synthase (glutamine-hydrolyzing) activity"/>
    <property type="evidence" value="ECO:0007669"/>
    <property type="project" value="UniProtKB-UniRule"/>
</dbReference>
<dbReference type="EMBL" id="AUND01000023">
    <property type="protein sequence ID" value="KEO53021.1"/>
    <property type="molecule type" value="Genomic_DNA"/>
</dbReference>